<protein>
    <submittedName>
        <fullName evidence="1">Ornithine cyclodeaminase family protein</fullName>
    </submittedName>
</protein>
<gene>
    <name evidence="1" type="ORF">ACFOY1_02525</name>
</gene>
<dbReference type="PIRSF" id="PIRSF001439">
    <property type="entry name" value="CryM"/>
    <property type="match status" value="1"/>
</dbReference>
<dbReference type="PANTHER" id="PTHR13812:SF19">
    <property type="entry name" value="KETIMINE REDUCTASE MU-CRYSTALLIN"/>
    <property type="match status" value="1"/>
</dbReference>
<evidence type="ECO:0000313" key="2">
    <source>
        <dbReference type="Proteomes" id="UP001595848"/>
    </source>
</evidence>
<dbReference type="Proteomes" id="UP001595848">
    <property type="component" value="Unassembled WGS sequence"/>
</dbReference>
<accession>A0ABV8NVE8</accession>
<dbReference type="Pfam" id="PF02423">
    <property type="entry name" value="OCD_Mu_crystall"/>
    <property type="match status" value="1"/>
</dbReference>
<sequence>MKFVSESESASIVDHALAYEAVRQAFIAAVDPGSRVFPAVIAHGSDRANRFSLKAGVTSALAGVKMGFNWPANKLRSMPSHNSIIVILDQEVGKIEAVIEAGVANAYRTSAANAVATDVLARPDAHTLAIFGAGNQAGYECAAIARIRPITQVLVVNRDESRGQAFAERLRRDGMNASVVPTQHACEVADIIVTATASQIPLFDAGWVRPGTHVSAMGADSKGKQELPVSLLLRSRLFCDLPEQSLRIGEFQHISDAASAAVQSVTAIGSILMGAAAGRNSASEITVFDSSGIALQDLFIGRCILEALRARES</sequence>
<organism evidence="1 2">
    <name type="scientific">Candidimonas humi</name>
    <dbReference type="NCBI Taxonomy" id="683355"/>
    <lineage>
        <taxon>Bacteria</taxon>
        <taxon>Pseudomonadati</taxon>
        <taxon>Pseudomonadota</taxon>
        <taxon>Betaproteobacteria</taxon>
        <taxon>Burkholderiales</taxon>
        <taxon>Alcaligenaceae</taxon>
        <taxon>Candidimonas</taxon>
    </lineage>
</organism>
<keyword evidence="2" id="KW-1185">Reference proteome</keyword>
<dbReference type="PANTHER" id="PTHR13812">
    <property type="entry name" value="KETIMINE REDUCTASE MU-CRYSTALLIN"/>
    <property type="match status" value="1"/>
</dbReference>
<name>A0ABV8NVE8_9BURK</name>
<reference evidence="2" key="1">
    <citation type="journal article" date="2019" name="Int. J. Syst. Evol. Microbiol.">
        <title>The Global Catalogue of Microorganisms (GCM) 10K type strain sequencing project: providing services to taxonomists for standard genome sequencing and annotation.</title>
        <authorList>
            <consortium name="The Broad Institute Genomics Platform"/>
            <consortium name="The Broad Institute Genome Sequencing Center for Infectious Disease"/>
            <person name="Wu L."/>
            <person name="Ma J."/>
        </authorList>
    </citation>
    <scope>NUCLEOTIDE SEQUENCE [LARGE SCALE GENOMIC DNA]</scope>
    <source>
        <strain evidence="2">LMG 24813</strain>
    </source>
</reference>
<evidence type="ECO:0000313" key="1">
    <source>
        <dbReference type="EMBL" id="MFC4199818.1"/>
    </source>
</evidence>
<proteinExistence type="predicted"/>
<dbReference type="EMBL" id="JBHSBV010000001">
    <property type="protein sequence ID" value="MFC4199818.1"/>
    <property type="molecule type" value="Genomic_DNA"/>
</dbReference>
<dbReference type="InterPro" id="IPR003462">
    <property type="entry name" value="ODC_Mu_crystall"/>
</dbReference>
<dbReference type="RefSeq" id="WP_217962506.1">
    <property type="nucleotide sequence ID" value="NZ_JAHTBN010000001.1"/>
</dbReference>
<comment type="caution">
    <text evidence="1">The sequence shown here is derived from an EMBL/GenBank/DDBJ whole genome shotgun (WGS) entry which is preliminary data.</text>
</comment>